<evidence type="ECO:0000256" key="3">
    <source>
        <dbReference type="ARBA" id="ARBA00012829"/>
    </source>
</evidence>
<dbReference type="InterPro" id="IPR008909">
    <property type="entry name" value="DALR_anticod-bd"/>
</dbReference>
<dbReference type="PROSITE" id="PS50861">
    <property type="entry name" value="AA_TRNA_LIGASE_II_GLYAB"/>
    <property type="match status" value="1"/>
</dbReference>
<keyword evidence="6" id="KW-0547">Nucleotide-binding</keyword>
<dbReference type="GO" id="GO:0004814">
    <property type="term" value="F:arginine-tRNA ligase activity"/>
    <property type="evidence" value="ECO:0007669"/>
    <property type="project" value="InterPro"/>
</dbReference>
<keyword evidence="8" id="KW-0648">Protein biosynthesis</keyword>
<dbReference type="SUPFAM" id="SSF109604">
    <property type="entry name" value="HD-domain/PDEase-like"/>
    <property type="match status" value="1"/>
</dbReference>
<accession>A0A382K2L1</accession>
<evidence type="ECO:0000256" key="7">
    <source>
        <dbReference type="ARBA" id="ARBA00022840"/>
    </source>
</evidence>
<dbReference type="InterPro" id="IPR015944">
    <property type="entry name" value="Gly-tRNA-synth_bsu"/>
</dbReference>
<evidence type="ECO:0000256" key="4">
    <source>
        <dbReference type="ARBA" id="ARBA00022490"/>
    </source>
</evidence>
<evidence type="ECO:0000256" key="6">
    <source>
        <dbReference type="ARBA" id="ARBA00022741"/>
    </source>
</evidence>
<dbReference type="PANTHER" id="PTHR30075">
    <property type="entry name" value="GLYCYL-TRNA SYNTHETASE"/>
    <property type="match status" value="1"/>
</dbReference>
<dbReference type="EMBL" id="UINC01077790">
    <property type="protein sequence ID" value="SVC18246.1"/>
    <property type="molecule type" value="Genomic_DNA"/>
</dbReference>
<keyword evidence="4" id="KW-0963">Cytoplasm</keyword>
<reference evidence="12" key="1">
    <citation type="submission" date="2018-05" db="EMBL/GenBank/DDBJ databases">
        <authorList>
            <person name="Lanie J.A."/>
            <person name="Ng W.-L."/>
            <person name="Kazmierczak K.M."/>
            <person name="Andrzejewski T.M."/>
            <person name="Davidsen T.M."/>
            <person name="Wayne K.J."/>
            <person name="Tettelin H."/>
            <person name="Glass J.I."/>
            <person name="Rusch D."/>
            <person name="Podicherti R."/>
            <person name="Tsui H.-C.T."/>
            <person name="Winkler M.E."/>
        </authorList>
    </citation>
    <scope>NUCLEOTIDE SEQUENCE</scope>
</reference>
<dbReference type="Gene3D" id="1.10.730.10">
    <property type="entry name" value="Isoleucyl-tRNA Synthetase, Domain 1"/>
    <property type="match status" value="1"/>
</dbReference>
<dbReference type="NCBIfam" id="TIGR00211">
    <property type="entry name" value="glyS"/>
    <property type="match status" value="1"/>
</dbReference>
<evidence type="ECO:0000256" key="10">
    <source>
        <dbReference type="ARBA" id="ARBA00047937"/>
    </source>
</evidence>
<evidence type="ECO:0000256" key="2">
    <source>
        <dbReference type="ARBA" id="ARBA00008226"/>
    </source>
</evidence>
<dbReference type="GO" id="GO:0006426">
    <property type="term" value="P:glycyl-tRNA aminoacylation"/>
    <property type="evidence" value="ECO:0007669"/>
    <property type="project" value="InterPro"/>
</dbReference>
<gene>
    <name evidence="12" type="ORF">METZ01_LOCUS271100</name>
</gene>
<comment type="subcellular location">
    <subcellularLocation>
        <location evidence="1">Cytoplasm</location>
    </subcellularLocation>
</comment>
<dbReference type="GO" id="GO:0005829">
    <property type="term" value="C:cytosol"/>
    <property type="evidence" value="ECO:0007669"/>
    <property type="project" value="TreeGrafter"/>
</dbReference>
<keyword evidence="5" id="KW-0436">Ligase</keyword>
<name>A0A382K2L1_9ZZZZ</name>
<evidence type="ECO:0000256" key="9">
    <source>
        <dbReference type="ARBA" id="ARBA00023146"/>
    </source>
</evidence>
<evidence type="ECO:0000256" key="8">
    <source>
        <dbReference type="ARBA" id="ARBA00022917"/>
    </source>
</evidence>
<dbReference type="PRINTS" id="PR01045">
    <property type="entry name" value="TRNASYNTHGB"/>
</dbReference>
<protein>
    <recommendedName>
        <fullName evidence="3">glycine--tRNA ligase</fullName>
        <ecNumber evidence="3">6.1.1.14</ecNumber>
    </recommendedName>
</protein>
<feature type="domain" description="DALR anticodon binding" evidence="11">
    <location>
        <begin position="312"/>
        <end position="415"/>
    </location>
</feature>
<evidence type="ECO:0000259" key="11">
    <source>
        <dbReference type="SMART" id="SM00836"/>
    </source>
</evidence>
<feature type="non-terminal residue" evidence="12">
    <location>
        <position position="1"/>
    </location>
</feature>
<dbReference type="EC" id="6.1.1.14" evidence="3"/>
<keyword evidence="9" id="KW-0030">Aminoacyl-tRNA synthetase</keyword>
<dbReference type="PANTHER" id="PTHR30075:SF2">
    <property type="entry name" value="GLYCINE--TRNA LIGASE, CHLOROPLASTIC_MITOCHONDRIAL 2"/>
    <property type="match status" value="1"/>
</dbReference>
<keyword evidence="7" id="KW-0067">ATP-binding</keyword>
<dbReference type="InterPro" id="IPR009080">
    <property type="entry name" value="tRNAsynth_Ia_anticodon-bd"/>
</dbReference>
<comment type="catalytic activity">
    <reaction evidence="10">
        <text>tRNA(Gly) + glycine + ATP = glycyl-tRNA(Gly) + AMP + diphosphate</text>
        <dbReference type="Rhea" id="RHEA:16013"/>
        <dbReference type="Rhea" id="RHEA-COMP:9664"/>
        <dbReference type="Rhea" id="RHEA-COMP:9683"/>
        <dbReference type="ChEBI" id="CHEBI:30616"/>
        <dbReference type="ChEBI" id="CHEBI:33019"/>
        <dbReference type="ChEBI" id="CHEBI:57305"/>
        <dbReference type="ChEBI" id="CHEBI:78442"/>
        <dbReference type="ChEBI" id="CHEBI:78522"/>
        <dbReference type="ChEBI" id="CHEBI:456215"/>
        <dbReference type="EC" id="6.1.1.14"/>
    </reaction>
</comment>
<dbReference type="Pfam" id="PF02092">
    <property type="entry name" value="tRNA_synt_2f"/>
    <property type="match status" value="1"/>
</dbReference>
<comment type="similarity">
    <text evidence="2">Belongs to the class-II aminoacyl-tRNA synthetase family.</text>
</comment>
<organism evidence="12">
    <name type="scientific">marine metagenome</name>
    <dbReference type="NCBI Taxonomy" id="408172"/>
    <lineage>
        <taxon>unclassified sequences</taxon>
        <taxon>metagenomes</taxon>
        <taxon>ecological metagenomes</taxon>
    </lineage>
</organism>
<dbReference type="InterPro" id="IPR006194">
    <property type="entry name" value="Gly-tRNA-synth_heterodimer"/>
</dbReference>
<dbReference type="GO" id="GO:0004820">
    <property type="term" value="F:glycine-tRNA ligase activity"/>
    <property type="evidence" value="ECO:0007669"/>
    <property type="project" value="UniProtKB-EC"/>
</dbReference>
<sequence length="417" mass="47382">KEVLIATMQDNQKYFPVTNEKKELMPLFICVSNIESNNLELIKKGNERVIRPRLSDAVFFWEWDLKYGLKNHRQSLKEVVYQKDLGTLYDKSERLVKTLSLIGEKINLDIDSAKTAAALCLCDLLTKMVSEFPKLQGTMGRYYAKAEGENNDIAIALEELYQPRFAGDKLPKTLPGQCLAISEKIDSLIGIFSIGKAPTGDKDPFALRRSAIGLLRIIIECEIDIDLKDLLSTAASTFSNKNQSLNCINDVYTFLMERLRHYYRDEGFSADVFESVFAINISRPLDFHHRLVAVAEFRKLSEAKSLAAANKRISNLLKKSEEIGSIKIKDDLLVEKSEIKLARRLEDYKKIIAPMIDNHNYKSALTELAGLRKVIDNFFDNVMVICDEPDLKKNRLALLSNLNSLFLETADISKLQD</sequence>
<dbReference type="SUPFAM" id="SSF47323">
    <property type="entry name" value="Anticodon-binding domain of a subclass of class I aminoacyl-tRNA synthetases"/>
    <property type="match status" value="1"/>
</dbReference>
<dbReference type="SMART" id="SM00836">
    <property type="entry name" value="DALR_1"/>
    <property type="match status" value="1"/>
</dbReference>
<evidence type="ECO:0000256" key="5">
    <source>
        <dbReference type="ARBA" id="ARBA00022598"/>
    </source>
</evidence>
<evidence type="ECO:0000313" key="12">
    <source>
        <dbReference type="EMBL" id="SVC18246.1"/>
    </source>
</evidence>
<dbReference type="GO" id="GO:0006420">
    <property type="term" value="P:arginyl-tRNA aminoacylation"/>
    <property type="evidence" value="ECO:0007669"/>
    <property type="project" value="InterPro"/>
</dbReference>
<dbReference type="GO" id="GO:0005524">
    <property type="term" value="F:ATP binding"/>
    <property type="evidence" value="ECO:0007669"/>
    <property type="project" value="UniProtKB-KW"/>
</dbReference>
<evidence type="ECO:0000256" key="1">
    <source>
        <dbReference type="ARBA" id="ARBA00004496"/>
    </source>
</evidence>
<proteinExistence type="inferred from homology"/>
<dbReference type="AlphaFoldDB" id="A0A382K2L1"/>
<dbReference type="Pfam" id="PF05746">
    <property type="entry name" value="DALR_1"/>
    <property type="match status" value="1"/>
</dbReference>